<sequence length="141" mass="15140">MNSVKIHNEIKITAKELTELAFSKSGETSIRGFAKRIGVSHTAVGNWIEGSTVPTFEQAAELATLAELPIIKTAANIRLQSIQGRKHKTLLKQLATTATTLLIGAGITCANPSQAQSIYENSAMKIQIMPIMSAGKDGYEN</sequence>
<proteinExistence type="predicted"/>
<dbReference type="PROSITE" id="PS50943">
    <property type="entry name" value="HTH_CROC1"/>
    <property type="match status" value="1"/>
</dbReference>
<comment type="caution">
    <text evidence="2">The sequence shown here is derived from an EMBL/GenBank/DDBJ whole genome shotgun (WGS) entry which is preliminary data.</text>
</comment>
<dbReference type="Pfam" id="PF01381">
    <property type="entry name" value="HTH_3"/>
    <property type="match status" value="1"/>
</dbReference>
<accession>A0AAW6HV14</accession>
<reference evidence="2" key="1">
    <citation type="submission" date="2021-11" db="EMBL/GenBank/DDBJ databases">
        <authorList>
            <person name="Denance N."/>
            <person name="Briand M."/>
            <person name="Dupas E."/>
            <person name="Durand K."/>
            <person name="Legendre B."/>
            <person name="Cunty A."/>
            <person name="Donnadieu C."/>
            <person name="Lopez Roques C."/>
            <person name="Cesbron S."/>
            <person name="Jacques M.A."/>
        </authorList>
    </citation>
    <scope>NUCLEOTIDE SEQUENCE</scope>
    <source>
        <strain evidence="2">CFBP8070</strain>
    </source>
</reference>
<evidence type="ECO:0000313" key="3">
    <source>
        <dbReference type="Proteomes" id="UP001220702"/>
    </source>
</evidence>
<organism evidence="2 3">
    <name type="scientific">Xylella fastidiosa subsp. multiplex</name>
    <dbReference type="NCBI Taxonomy" id="644357"/>
    <lineage>
        <taxon>Bacteria</taxon>
        <taxon>Pseudomonadati</taxon>
        <taxon>Pseudomonadota</taxon>
        <taxon>Gammaproteobacteria</taxon>
        <taxon>Lysobacterales</taxon>
        <taxon>Lysobacteraceae</taxon>
        <taxon>Xylella</taxon>
    </lineage>
</organism>
<dbReference type="AlphaFoldDB" id="A0AAW6HV14"/>
<dbReference type="RefSeq" id="WP_274064648.1">
    <property type="nucleotide sequence ID" value="NZ_CP136975.1"/>
</dbReference>
<dbReference type="Pfam" id="PF12472">
    <property type="entry name" value="DUF3693"/>
    <property type="match status" value="1"/>
</dbReference>
<dbReference type="CDD" id="cd00093">
    <property type="entry name" value="HTH_XRE"/>
    <property type="match status" value="1"/>
</dbReference>
<evidence type="ECO:0000259" key="1">
    <source>
        <dbReference type="PROSITE" id="PS50943"/>
    </source>
</evidence>
<dbReference type="Proteomes" id="UP001220702">
    <property type="component" value="Unassembled WGS sequence"/>
</dbReference>
<protein>
    <submittedName>
        <fullName evidence="2">Helix-turn-helix transcriptional regulator</fullName>
    </submittedName>
</protein>
<feature type="domain" description="HTH cro/C1-type" evidence="1">
    <location>
        <begin position="33"/>
        <end position="77"/>
    </location>
</feature>
<dbReference type="InterPro" id="IPR001387">
    <property type="entry name" value="Cro/C1-type_HTH"/>
</dbReference>
<evidence type="ECO:0000313" key="2">
    <source>
        <dbReference type="EMBL" id="MDC6408481.1"/>
    </source>
</evidence>
<dbReference type="InterPro" id="IPR021096">
    <property type="entry name" value="Vibrio_phage_VSK_Orf152"/>
</dbReference>
<gene>
    <name evidence="2" type="ORF">LOK82_07515</name>
</gene>
<name>A0AAW6HV14_XYLFS</name>
<reference evidence="2" key="2">
    <citation type="journal article" date="2023" name="Commun. Biol.">
        <title>Suspicions of two bridgehead invasions of Xylella fastidiosa subsp. multiplex in France.</title>
        <authorList>
            <person name="Dupas E."/>
            <person name="Durand K."/>
            <person name="Rieux A."/>
            <person name="Briand M."/>
            <person name="Pruvost O."/>
            <person name="Cunty A."/>
            <person name="Denance N."/>
            <person name="Donnadieu C."/>
            <person name="Legendre B."/>
            <person name="Lopez-Roques C."/>
            <person name="Cesbron S."/>
            <person name="Ravigne V."/>
            <person name="Jacques M.A."/>
        </authorList>
    </citation>
    <scope>NUCLEOTIDE SEQUENCE</scope>
    <source>
        <strain evidence="2">CFBP8070</strain>
    </source>
</reference>
<dbReference type="EMBL" id="JAJKGN010000001">
    <property type="protein sequence ID" value="MDC6408481.1"/>
    <property type="molecule type" value="Genomic_DNA"/>
</dbReference>